<evidence type="ECO:0000313" key="1">
    <source>
        <dbReference type="EMBL" id="CZT07301.1"/>
    </source>
</evidence>
<keyword evidence="2" id="KW-1185">Reference proteome</keyword>
<evidence type="ECO:0000313" key="2">
    <source>
        <dbReference type="Proteomes" id="UP000178912"/>
    </source>
</evidence>
<reference evidence="2" key="1">
    <citation type="submission" date="2016-03" db="EMBL/GenBank/DDBJ databases">
        <authorList>
            <person name="Guldener U."/>
        </authorList>
    </citation>
    <scope>NUCLEOTIDE SEQUENCE [LARGE SCALE GENOMIC DNA]</scope>
    <source>
        <strain evidence="2">04CH-RAC-A.6.1</strain>
    </source>
</reference>
<accession>A0A1E1L9R0</accession>
<dbReference type="EMBL" id="FJUX01000094">
    <property type="protein sequence ID" value="CZT07301.1"/>
    <property type="molecule type" value="Genomic_DNA"/>
</dbReference>
<dbReference type="Proteomes" id="UP000178912">
    <property type="component" value="Unassembled WGS sequence"/>
</dbReference>
<proteinExistence type="predicted"/>
<name>A0A1E1L9R0_9HELO</name>
<organism evidence="1 2">
    <name type="scientific">Rhynchosporium agropyri</name>
    <dbReference type="NCBI Taxonomy" id="914238"/>
    <lineage>
        <taxon>Eukaryota</taxon>
        <taxon>Fungi</taxon>
        <taxon>Dikarya</taxon>
        <taxon>Ascomycota</taxon>
        <taxon>Pezizomycotina</taxon>
        <taxon>Leotiomycetes</taxon>
        <taxon>Helotiales</taxon>
        <taxon>Ploettnerulaceae</taxon>
        <taxon>Rhynchosporium</taxon>
    </lineage>
</organism>
<gene>
    <name evidence="1" type="ORF">RAG0_12822</name>
</gene>
<dbReference type="AlphaFoldDB" id="A0A1E1L9R0"/>
<protein>
    <submittedName>
        <fullName evidence="1">Uncharacterized protein</fullName>
    </submittedName>
</protein>
<sequence length="208" mass="22643">MPSFERYKDLVLSQISSQKYLTLQQHLQISCCPIFIISNLSGLLPEDQAIIEIELVLITAILGAICNAGPLAHRQEATQNWPAHTLSYIDSAPEGIESLNANVTNLVPRVTHPDFDYPLGPDDLSWSREGCTTTDVLSGGRRHIGTVTYDAQDNPINVLFIKYVGEPGDKIEGVAGSTSSFSSPSFLFDIRSYMKVTLFALLAGASGL</sequence>